<feature type="domain" description="BPL/LPL catalytic" evidence="2">
    <location>
        <begin position="24"/>
        <end position="213"/>
    </location>
</feature>
<dbReference type="GO" id="GO:0005737">
    <property type="term" value="C:cytoplasm"/>
    <property type="evidence" value="ECO:0007669"/>
    <property type="project" value="TreeGrafter"/>
</dbReference>
<protein>
    <recommendedName>
        <fullName evidence="2">BPL/LPL catalytic domain-containing protein</fullName>
    </recommendedName>
</protein>
<reference evidence="4" key="1">
    <citation type="journal article" date="2015" name="MBio">
        <title>Genome-Resolved Metagenomic Analysis Reveals Roles for Candidate Phyla and Other Microbial Community Members in Biogeochemical Transformations in Oil Reservoirs.</title>
        <authorList>
            <person name="Hu P."/>
            <person name="Tom L."/>
            <person name="Singh A."/>
            <person name="Thomas B.C."/>
            <person name="Baker B.J."/>
            <person name="Piceno Y.M."/>
            <person name="Andersen G.L."/>
            <person name="Banfield J.F."/>
        </authorList>
    </citation>
    <scope>NUCLEOTIDE SEQUENCE [LARGE SCALE GENOMIC DNA]</scope>
</reference>
<dbReference type="AlphaFoldDB" id="A0A101HJD1"/>
<comment type="caution">
    <text evidence="3">The sequence shown here is derived from an EMBL/GenBank/DDBJ whole genome shotgun (WGS) entry which is preliminary data.</text>
</comment>
<dbReference type="InterPro" id="IPR045864">
    <property type="entry name" value="aa-tRNA-synth_II/BPL/LPL"/>
</dbReference>
<name>A0A101HJD1_9BACT</name>
<proteinExistence type="predicted"/>
<dbReference type="PANTHER" id="PTHR12561:SF3">
    <property type="entry name" value="LIPOYLTRANSFERASE 1, MITOCHONDRIAL"/>
    <property type="match status" value="1"/>
</dbReference>
<dbReference type="EMBL" id="LGGN01000101">
    <property type="protein sequence ID" value="KUK77901.1"/>
    <property type="molecule type" value="Genomic_DNA"/>
</dbReference>
<dbReference type="PANTHER" id="PTHR12561">
    <property type="entry name" value="LIPOATE-PROTEIN LIGASE"/>
    <property type="match status" value="1"/>
</dbReference>
<dbReference type="GO" id="GO:0009249">
    <property type="term" value="P:protein lipoylation"/>
    <property type="evidence" value="ECO:0007669"/>
    <property type="project" value="InterPro"/>
</dbReference>
<dbReference type="CDD" id="cd16443">
    <property type="entry name" value="LplA"/>
    <property type="match status" value="1"/>
</dbReference>
<dbReference type="SUPFAM" id="SSF55681">
    <property type="entry name" value="Class II aaRS and biotin synthetases"/>
    <property type="match status" value="1"/>
</dbReference>
<dbReference type="Pfam" id="PF21948">
    <property type="entry name" value="LplA-B_cat"/>
    <property type="match status" value="1"/>
</dbReference>
<evidence type="ECO:0000313" key="4">
    <source>
        <dbReference type="Proteomes" id="UP000053860"/>
    </source>
</evidence>
<organism evidence="3 4">
    <name type="scientific">Proteiniphilum acetatigenes</name>
    <dbReference type="NCBI Taxonomy" id="294710"/>
    <lineage>
        <taxon>Bacteria</taxon>
        <taxon>Pseudomonadati</taxon>
        <taxon>Bacteroidota</taxon>
        <taxon>Bacteroidia</taxon>
        <taxon>Bacteroidales</taxon>
        <taxon>Dysgonomonadaceae</taxon>
        <taxon>Proteiniphilum</taxon>
    </lineage>
</organism>
<dbReference type="UniPathway" id="UPA00537">
    <property type="reaction ID" value="UER00595"/>
</dbReference>
<dbReference type="Gene3D" id="3.30.930.10">
    <property type="entry name" value="Bira Bifunctional Protein, Domain 2"/>
    <property type="match status" value="1"/>
</dbReference>
<dbReference type="Proteomes" id="UP000053860">
    <property type="component" value="Unassembled WGS sequence"/>
</dbReference>
<comment type="pathway">
    <text evidence="1">Protein modification; protein lipoylation via exogenous pathway; protein N(6)-(lipoyl)lysine from lipoate: step 2/2.</text>
</comment>
<dbReference type="InterPro" id="IPR004562">
    <property type="entry name" value="LipoylTrfase_LipoateP_Ligase"/>
</dbReference>
<accession>A0A101HJD1</accession>
<evidence type="ECO:0000313" key="3">
    <source>
        <dbReference type="EMBL" id="KUK77901.1"/>
    </source>
</evidence>
<dbReference type="GO" id="GO:0017118">
    <property type="term" value="F:lipoyltransferase activity"/>
    <property type="evidence" value="ECO:0007669"/>
    <property type="project" value="TreeGrafter"/>
</dbReference>
<sequence>MKIVVSPFTIPSFNLAAEEYLFTRGGESFFFLYRNDSSVIIGSNQAVVNEVDQDYCIEHDIRILRRISGGGAVYHDQGNLNYSLLQDKTDAPLSGRFLEPVVAALQALSVPAEVGKRKDLWLEGYKISGTASHVSLYRELHHGTLLYDTNLDALQQALAAENESPVRKATASVPSPVTNIRSYLAEKGAEAPGMNAFLEMFAAQLLLYYGENEIMELQAEALEAIGQLQKDKYTCRSWNYRL</sequence>
<dbReference type="PROSITE" id="PS51733">
    <property type="entry name" value="BPL_LPL_CATALYTIC"/>
    <property type="match status" value="1"/>
</dbReference>
<gene>
    <name evidence="3" type="ORF">XD92_0665</name>
</gene>
<dbReference type="PATRIC" id="fig|294710.3.peg.950"/>
<evidence type="ECO:0000256" key="1">
    <source>
        <dbReference type="ARBA" id="ARBA00005085"/>
    </source>
</evidence>
<dbReference type="InterPro" id="IPR004143">
    <property type="entry name" value="BPL_LPL_catalytic"/>
</dbReference>
<evidence type="ECO:0000259" key="2">
    <source>
        <dbReference type="PROSITE" id="PS51733"/>
    </source>
</evidence>